<reference evidence="1" key="1">
    <citation type="submission" date="2018-02" db="EMBL/GenBank/DDBJ databases">
        <title>Rhizophora mucronata_Transcriptome.</title>
        <authorList>
            <person name="Meera S.P."/>
            <person name="Sreeshan A."/>
            <person name="Augustine A."/>
        </authorList>
    </citation>
    <scope>NUCLEOTIDE SEQUENCE</scope>
    <source>
        <tissue evidence="1">Leaf</tissue>
    </source>
</reference>
<accession>A0A2P2PRZ8</accession>
<organism evidence="1">
    <name type="scientific">Rhizophora mucronata</name>
    <name type="common">Asiatic mangrove</name>
    <dbReference type="NCBI Taxonomy" id="61149"/>
    <lineage>
        <taxon>Eukaryota</taxon>
        <taxon>Viridiplantae</taxon>
        <taxon>Streptophyta</taxon>
        <taxon>Embryophyta</taxon>
        <taxon>Tracheophyta</taxon>
        <taxon>Spermatophyta</taxon>
        <taxon>Magnoliopsida</taxon>
        <taxon>eudicotyledons</taxon>
        <taxon>Gunneridae</taxon>
        <taxon>Pentapetalae</taxon>
        <taxon>rosids</taxon>
        <taxon>fabids</taxon>
        <taxon>Malpighiales</taxon>
        <taxon>Rhizophoraceae</taxon>
        <taxon>Rhizophora</taxon>
    </lineage>
</organism>
<name>A0A2P2PRZ8_RHIMU</name>
<proteinExistence type="predicted"/>
<dbReference type="AlphaFoldDB" id="A0A2P2PRZ8"/>
<dbReference type="EMBL" id="GGEC01077032">
    <property type="protein sequence ID" value="MBX57516.1"/>
    <property type="molecule type" value="Transcribed_RNA"/>
</dbReference>
<evidence type="ECO:0000313" key="1">
    <source>
        <dbReference type="EMBL" id="MBX57516.1"/>
    </source>
</evidence>
<sequence>MEVDTSLLIQCYQSSGCLWILSLNAPPAKRHI</sequence>
<protein>
    <submittedName>
        <fullName evidence="1">Uncharacterized protein</fullName>
    </submittedName>
</protein>